<sequence>MTRSVSGADSALQLAVPTPYCSVICKHASVEASKIWKRLGSRTFCPTVLRFWRELLPPLEKDRHGVGRGYHIHVQEAKEEVRIERGVEHGFRLAGQNVVGSGQDRE</sequence>
<proteinExistence type="predicted"/>
<evidence type="ECO:0000313" key="2">
    <source>
        <dbReference type="Proteomes" id="UP000494165"/>
    </source>
</evidence>
<dbReference type="Proteomes" id="UP000494165">
    <property type="component" value="Unassembled WGS sequence"/>
</dbReference>
<comment type="caution">
    <text evidence="1">The sequence shown here is derived from an EMBL/GenBank/DDBJ whole genome shotgun (WGS) entry which is preliminary data.</text>
</comment>
<accession>A0A8S1DKZ8</accession>
<keyword evidence="2" id="KW-1185">Reference proteome</keyword>
<evidence type="ECO:0000313" key="1">
    <source>
        <dbReference type="EMBL" id="CAB3383209.1"/>
    </source>
</evidence>
<organism evidence="1 2">
    <name type="scientific">Cloeon dipterum</name>
    <dbReference type="NCBI Taxonomy" id="197152"/>
    <lineage>
        <taxon>Eukaryota</taxon>
        <taxon>Metazoa</taxon>
        <taxon>Ecdysozoa</taxon>
        <taxon>Arthropoda</taxon>
        <taxon>Hexapoda</taxon>
        <taxon>Insecta</taxon>
        <taxon>Pterygota</taxon>
        <taxon>Palaeoptera</taxon>
        <taxon>Ephemeroptera</taxon>
        <taxon>Pisciforma</taxon>
        <taxon>Baetidae</taxon>
        <taxon>Cloeon</taxon>
    </lineage>
</organism>
<dbReference type="EMBL" id="CADEPI010000300">
    <property type="protein sequence ID" value="CAB3383209.1"/>
    <property type="molecule type" value="Genomic_DNA"/>
</dbReference>
<protein>
    <submittedName>
        <fullName evidence="1">Uncharacterized protein</fullName>
    </submittedName>
</protein>
<reference evidence="1 2" key="1">
    <citation type="submission" date="2020-04" db="EMBL/GenBank/DDBJ databases">
        <authorList>
            <person name="Alioto T."/>
            <person name="Alioto T."/>
            <person name="Gomez Garrido J."/>
        </authorList>
    </citation>
    <scope>NUCLEOTIDE SEQUENCE [LARGE SCALE GENOMIC DNA]</scope>
</reference>
<name>A0A8S1DKZ8_9INSE</name>
<dbReference type="AlphaFoldDB" id="A0A8S1DKZ8"/>
<gene>
    <name evidence="1" type="ORF">CLODIP_2_CD15235</name>
</gene>